<feature type="transmembrane region" description="Helical" evidence="9">
    <location>
        <begin position="191"/>
        <end position="209"/>
    </location>
</feature>
<organism evidence="10 11">
    <name type="scientific">Corynebacterium xerosis</name>
    <dbReference type="NCBI Taxonomy" id="1725"/>
    <lineage>
        <taxon>Bacteria</taxon>
        <taxon>Bacillati</taxon>
        <taxon>Actinomycetota</taxon>
        <taxon>Actinomycetes</taxon>
        <taxon>Mycobacteriales</taxon>
        <taxon>Corynebacteriaceae</taxon>
        <taxon>Corynebacterium</taxon>
    </lineage>
</organism>
<sequence length="512" mass="53684">MTSIGQRSSGEIAVPEPSSRPPGRARIALPAIIGIESWERFSFYGMQAIMAYYLYGAVTDGGIGLPTTTATALMGAYGSLVYLCTIAGGWIGDRILGAEKTLLAGARVLVAGHLTLSLVPGAAGVAIGMVLVAAGSGALKTSAITMLGRVRASGDPRRDNDFQYFYFGINVGGLLGPLLTGALSVAYGFDVGFAAAAILMIAGLIHYHWHRRRLSGSWRNDARVAVEKPTSPIGRRGLTLVLLGMAGTVAAMVGLTISGVLPLHRLPTVMLAATMAATVALFAQMILDPEIERAERSRVLAFIPLFIAAVAFWSIHNQAFGALAVYSDVRVDRTIGAGAGGGWEAPAAWAQSLNPVFTLLLILPLAALRLRMGRRAPDIPLQMIAGTAVTGCAMLIVVPFAGFVDKTVPLSVIVAVYLAITLGELQVSPVGMAASTVLAPAKYRTRFSALYFLTMAVGTALSGVLSTNYDPADASAERVYFLSVGIGVIAVAGVMAALLPWIRRRIDGGERR</sequence>
<dbReference type="RefSeq" id="WP_368522499.1">
    <property type="nucleotide sequence ID" value="NZ_JAYWMA010000006.1"/>
</dbReference>
<reference evidence="10 11" key="1">
    <citation type="journal article" date="2024" name="Fungal Genet. Biol.">
        <title>The porcine skin microbiome exhibits broad fungal antagonism.</title>
        <authorList>
            <person name="De La Cruz K.F."/>
            <person name="Townsend E.C."/>
            <person name="Alex Cheong J.Z."/>
            <person name="Salamzade R."/>
            <person name="Liu A."/>
            <person name="Sandstrom S."/>
            <person name="Davila E."/>
            <person name="Huang L."/>
            <person name="Xu K.H."/>
            <person name="Wu S.Y."/>
            <person name="Meudt J.J."/>
            <person name="Shanmuganayagam D."/>
            <person name="Gibson A.L.F."/>
            <person name="Kalan L.R."/>
        </authorList>
    </citation>
    <scope>NUCLEOTIDE SEQUENCE [LARGE SCALE GENOMIC DNA]</scope>
    <source>
        <strain evidence="10 11">LK2569</strain>
    </source>
</reference>
<feature type="transmembrane region" description="Helical" evidence="9">
    <location>
        <begin position="299"/>
        <end position="316"/>
    </location>
</feature>
<dbReference type="NCBIfam" id="TIGR00924">
    <property type="entry name" value="yjdL_sub1_fam"/>
    <property type="match status" value="1"/>
</dbReference>
<evidence type="ECO:0000313" key="10">
    <source>
        <dbReference type="EMBL" id="MEX3528849.1"/>
    </source>
</evidence>
<dbReference type="PROSITE" id="PS01023">
    <property type="entry name" value="PTR2_2"/>
    <property type="match status" value="1"/>
</dbReference>
<comment type="similarity">
    <text evidence="7">Belongs to the major facilitator superfamily. Proton-dependent oligopeptide transporter (POT/PTR) (TC 2.A.17) family.</text>
</comment>
<keyword evidence="3" id="KW-1003">Cell membrane</keyword>
<evidence type="ECO:0000256" key="8">
    <source>
        <dbReference type="SAM" id="MobiDB-lite"/>
    </source>
</evidence>
<proteinExistence type="inferred from homology"/>
<dbReference type="InterPro" id="IPR050171">
    <property type="entry name" value="MFS_Transporters"/>
</dbReference>
<dbReference type="InterPro" id="IPR036259">
    <property type="entry name" value="MFS_trans_sf"/>
</dbReference>
<keyword evidence="4 7" id="KW-0812">Transmembrane</keyword>
<gene>
    <name evidence="10" type="ORF">VVR64_07195</name>
</gene>
<dbReference type="PANTHER" id="PTHR23517">
    <property type="entry name" value="RESISTANCE PROTEIN MDTM, PUTATIVE-RELATED-RELATED"/>
    <property type="match status" value="1"/>
</dbReference>
<evidence type="ECO:0000256" key="6">
    <source>
        <dbReference type="ARBA" id="ARBA00023136"/>
    </source>
</evidence>
<keyword evidence="2 7" id="KW-0813">Transport</keyword>
<comment type="subcellular location">
    <subcellularLocation>
        <location evidence="1">Cell membrane</location>
        <topology evidence="1">Multi-pass membrane protein</topology>
    </subcellularLocation>
    <subcellularLocation>
        <location evidence="7">Membrane</location>
        <topology evidence="7">Multi-pass membrane protein</topology>
    </subcellularLocation>
</comment>
<feature type="transmembrane region" description="Helical" evidence="9">
    <location>
        <begin position="125"/>
        <end position="143"/>
    </location>
</feature>
<feature type="transmembrane region" description="Helical" evidence="9">
    <location>
        <begin position="164"/>
        <end position="185"/>
    </location>
</feature>
<evidence type="ECO:0000256" key="5">
    <source>
        <dbReference type="ARBA" id="ARBA00022989"/>
    </source>
</evidence>
<feature type="transmembrane region" description="Helical" evidence="9">
    <location>
        <begin position="408"/>
        <end position="427"/>
    </location>
</feature>
<dbReference type="InterPro" id="IPR018456">
    <property type="entry name" value="PTR2_symporter_CS"/>
</dbReference>
<dbReference type="InterPro" id="IPR005279">
    <property type="entry name" value="Dipep/tripep_permease"/>
</dbReference>
<evidence type="ECO:0000313" key="11">
    <source>
        <dbReference type="Proteomes" id="UP001558353"/>
    </source>
</evidence>
<keyword evidence="11" id="KW-1185">Reference proteome</keyword>
<keyword evidence="6 9" id="KW-0472">Membrane</keyword>
<dbReference type="Pfam" id="PF00854">
    <property type="entry name" value="PTR2"/>
    <property type="match status" value="1"/>
</dbReference>
<evidence type="ECO:0000256" key="9">
    <source>
        <dbReference type="SAM" id="Phobius"/>
    </source>
</evidence>
<feature type="transmembrane region" description="Helical" evidence="9">
    <location>
        <begin position="238"/>
        <end position="263"/>
    </location>
</feature>
<evidence type="ECO:0000256" key="1">
    <source>
        <dbReference type="ARBA" id="ARBA00004651"/>
    </source>
</evidence>
<feature type="transmembrane region" description="Helical" evidence="9">
    <location>
        <begin position="269"/>
        <end position="287"/>
    </location>
</feature>
<feature type="transmembrane region" description="Helical" evidence="9">
    <location>
        <begin position="70"/>
        <end position="90"/>
    </location>
</feature>
<feature type="transmembrane region" description="Helical" evidence="9">
    <location>
        <begin position="41"/>
        <end position="58"/>
    </location>
</feature>
<feature type="transmembrane region" description="Helical" evidence="9">
    <location>
        <begin position="479"/>
        <end position="502"/>
    </location>
</feature>
<feature type="transmembrane region" description="Helical" evidence="9">
    <location>
        <begin position="348"/>
        <end position="368"/>
    </location>
</feature>
<dbReference type="Gene3D" id="1.20.1250.20">
    <property type="entry name" value="MFS general substrate transporter like domains"/>
    <property type="match status" value="1"/>
</dbReference>
<protein>
    <submittedName>
        <fullName evidence="10">Oligopeptide:H+ symporter</fullName>
    </submittedName>
</protein>
<feature type="region of interest" description="Disordered" evidence="8">
    <location>
        <begin position="1"/>
        <end position="22"/>
    </location>
</feature>
<evidence type="ECO:0000256" key="7">
    <source>
        <dbReference type="RuleBase" id="RU003755"/>
    </source>
</evidence>
<evidence type="ECO:0000256" key="2">
    <source>
        <dbReference type="ARBA" id="ARBA00022448"/>
    </source>
</evidence>
<dbReference type="EMBL" id="JAYWMA010000006">
    <property type="protein sequence ID" value="MEX3528849.1"/>
    <property type="molecule type" value="Genomic_DNA"/>
</dbReference>
<evidence type="ECO:0000256" key="3">
    <source>
        <dbReference type="ARBA" id="ARBA00022475"/>
    </source>
</evidence>
<dbReference type="SUPFAM" id="SSF103473">
    <property type="entry name" value="MFS general substrate transporter"/>
    <property type="match status" value="2"/>
</dbReference>
<dbReference type="InterPro" id="IPR000109">
    <property type="entry name" value="POT_fam"/>
</dbReference>
<feature type="transmembrane region" description="Helical" evidence="9">
    <location>
        <begin position="380"/>
        <end position="402"/>
    </location>
</feature>
<accession>A0ABV3UWB0</accession>
<evidence type="ECO:0000256" key="4">
    <source>
        <dbReference type="ARBA" id="ARBA00022692"/>
    </source>
</evidence>
<name>A0ABV3UWB0_9CORY</name>
<dbReference type="PANTHER" id="PTHR23517:SF15">
    <property type="entry name" value="PROTON-DEPENDENT OLIGOPEPTIDE FAMILY TRANSPORT PROTEIN"/>
    <property type="match status" value="1"/>
</dbReference>
<comment type="caution">
    <text evidence="10">The sequence shown here is derived from an EMBL/GenBank/DDBJ whole genome shotgun (WGS) entry which is preliminary data.</text>
</comment>
<keyword evidence="5 9" id="KW-1133">Transmembrane helix</keyword>
<feature type="transmembrane region" description="Helical" evidence="9">
    <location>
        <begin position="448"/>
        <end position="467"/>
    </location>
</feature>
<dbReference type="Proteomes" id="UP001558353">
    <property type="component" value="Unassembled WGS sequence"/>
</dbReference>